<proteinExistence type="inferred from homology"/>
<protein>
    <submittedName>
        <fullName evidence="9">Iron ABC transporter permease</fullName>
    </submittedName>
</protein>
<dbReference type="SUPFAM" id="SSF81345">
    <property type="entry name" value="ABC transporter involved in vitamin B12 uptake, BtuC"/>
    <property type="match status" value="1"/>
</dbReference>
<sequence length="337" mass="35595">MILINRRQKWLGLIAGVLLTAAAICMSIVYGYTNTTWSMAIDSFIHFNGSNEHIVLQTVRLPRALIAATVGASLAIAGVIMQTLTKNPLASPDILGINAGAGFAIVLCVTFFGMSDLQHFSVVSIAGAAISAFFVYVISVNGRDGLTPMKITLAGAAMAALFSSLTQGILVTNEAAFEQVLFWLAGSVAGRKMEILTSVLPYITIGIILSILFASKMNILASGEDVAKGLGLKTGRLKMIMGLIVISLAGGSVAIAGPIGFIGIVIPHIARYCIGNDHRWLIPFSGLLGSIVLIAADILSRYILMPREIPVGVMTAIIGTPLFIYIARKGFSGNEKI</sequence>
<organism evidence="9 10">
    <name type="scientific">Cytobacillus horneckiae</name>
    <dbReference type="NCBI Taxonomy" id="549687"/>
    <lineage>
        <taxon>Bacteria</taxon>
        <taxon>Bacillati</taxon>
        <taxon>Bacillota</taxon>
        <taxon>Bacilli</taxon>
        <taxon>Bacillales</taxon>
        <taxon>Bacillaceae</taxon>
        <taxon>Cytobacillus</taxon>
    </lineage>
</organism>
<evidence type="ECO:0000313" key="9">
    <source>
        <dbReference type="EMBL" id="PKG29630.1"/>
    </source>
</evidence>
<keyword evidence="4" id="KW-1003">Cell membrane</keyword>
<dbReference type="EMBL" id="PISD01000013">
    <property type="protein sequence ID" value="PKG29630.1"/>
    <property type="molecule type" value="Genomic_DNA"/>
</dbReference>
<dbReference type="GO" id="GO:0022857">
    <property type="term" value="F:transmembrane transporter activity"/>
    <property type="evidence" value="ECO:0007669"/>
    <property type="project" value="InterPro"/>
</dbReference>
<reference evidence="9 10" key="1">
    <citation type="journal article" date="2010" name="Int. J. Syst. Evol. Microbiol.">
        <title>Bacillus horneckiae sp. nov., isolated from a spacecraft-assembly clean room.</title>
        <authorList>
            <person name="Vaishampayan P."/>
            <person name="Probst A."/>
            <person name="Krishnamurthi S."/>
            <person name="Ghosh S."/>
            <person name="Osman S."/>
            <person name="McDowall A."/>
            <person name="Ruckmani A."/>
            <person name="Mayilraj S."/>
            <person name="Venkateswaran K."/>
        </authorList>
    </citation>
    <scope>NUCLEOTIDE SEQUENCE [LARGE SCALE GENOMIC DNA]</scope>
    <source>
        <strain evidence="10">1PO1SC</strain>
    </source>
</reference>
<comment type="subcellular location">
    <subcellularLocation>
        <location evidence="1">Cell membrane</location>
        <topology evidence="1">Multi-pass membrane protein</topology>
    </subcellularLocation>
</comment>
<evidence type="ECO:0000256" key="4">
    <source>
        <dbReference type="ARBA" id="ARBA00022475"/>
    </source>
</evidence>
<evidence type="ECO:0000256" key="1">
    <source>
        <dbReference type="ARBA" id="ARBA00004651"/>
    </source>
</evidence>
<feature type="transmembrane region" description="Helical" evidence="8">
    <location>
        <begin position="64"/>
        <end position="82"/>
    </location>
</feature>
<dbReference type="GO" id="GO:0033214">
    <property type="term" value="P:siderophore-iron import into cell"/>
    <property type="evidence" value="ECO:0007669"/>
    <property type="project" value="TreeGrafter"/>
</dbReference>
<keyword evidence="10" id="KW-1185">Reference proteome</keyword>
<dbReference type="PANTHER" id="PTHR30472">
    <property type="entry name" value="FERRIC ENTEROBACTIN TRANSPORT SYSTEM PERMEASE PROTEIN"/>
    <property type="match status" value="1"/>
</dbReference>
<dbReference type="CDD" id="cd06550">
    <property type="entry name" value="TM_ABC_iron-siderophores_like"/>
    <property type="match status" value="1"/>
</dbReference>
<evidence type="ECO:0000256" key="8">
    <source>
        <dbReference type="SAM" id="Phobius"/>
    </source>
</evidence>
<keyword evidence="7 8" id="KW-0472">Membrane</keyword>
<name>A0A2N0ZJC2_9BACI</name>
<evidence type="ECO:0000313" key="10">
    <source>
        <dbReference type="Proteomes" id="UP000233343"/>
    </source>
</evidence>
<feature type="transmembrane region" description="Helical" evidence="8">
    <location>
        <begin position="280"/>
        <end position="299"/>
    </location>
</feature>
<keyword evidence="6 8" id="KW-1133">Transmembrane helix</keyword>
<dbReference type="RefSeq" id="WP_066192692.1">
    <property type="nucleotide sequence ID" value="NZ_JAMAUX010000007.1"/>
</dbReference>
<accession>A0A2N0ZJC2</accession>
<dbReference type="PANTHER" id="PTHR30472:SF65">
    <property type="entry name" value="SIDEROPHORE TRANSPORT SYSTEM PERMEASE PROTEIN YFIZ-RELATED"/>
    <property type="match status" value="1"/>
</dbReference>
<comment type="caution">
    <text evidence="9">The sequence shown here is derived from an EMBL/GenBank/DDBJ whole genome shotgun (WGS) entry which is preliminary data.</text>
</comment>
<feature type="transmembrane region" description="Helical" evidence="8">
    <location>
        <begin position="240"/>
        <end position="268"/>
    </location>
</feature>
<gene>
    <name evidence="9" type="ORF">CWS20_07115</name>
</gene>
<keyword evidence="3" id="KW-0813">Transport</keyword>
<dbReference type="InterPro" id="IPR000522">
    <property type="entry name" value="ABC_transptr_permease_BtuC"/>
</dbReference>
<dbReference type="Pfam" id="PF01032">
    <property type="entry name" value="FecCD"/>
    <property type="match status" value="1"/>
</dbReference>
<feature type="transmembrane region" description="Helical" evidence="8">
    <location>
        <begin position="311"/>
        <end position="327"/>
    </location>
</feature>
<evidence type="ECO:0000256" key="5">
    <source>
        <dbReference type="ARBA" id="ARBA00022692"/>
    </source>
</evidence>
<dbReference type="InterPro" id="IPR037294">
    <property type="entry name" value="ABC_BtuC-like"/>
</dbReference>
<evidence type="ECO:0000256" key="2">
    <source>
        <dbReference type="ARBA" id="ARBA00007935"/>
    </source>
</evidence>
<dbReference type="GO" id="GO:0005886">
    <property type="term" value="C:plasma membrane"/>
    <property type="evidence" value="ECO:0007669"/>
    <property type="project" value="UniProtKB-SubCell"/>
</dbReference>
<comment type="similarity">
    <text evidence="2">Belongs to the binding-protein-dependent transport system permease family. FecCD subfamily.</text>
</comment>
<evidence type="ECO:0000256" key="6">
    <source>
        <dbReference type="ARBA" id="ARBA00022989"/>
    </source>
</evidence>
<dbReference type="FunFam" id="1.10.3470.10:FF:000001">
    <property type="entry name" value="Vitamin B12 ABC transporter permease BtuC"/>
    <property type="match status" value="1"/>
</dbReference>
<feature type="transmembrane region" description="Helical" evidence="8">
    <location>
        <begin position="120"/>
        <end position="139"/>
    </location>
</feature>
<evidence type="ECO:0000256" key="7">
    <source>
        <dbReference type="ARBA" id="ARBA00023136"/>
    </source>
</evidence>
<feature type="transmembrane region" description="Helical" evidence="8">
    <location>
        <begin position="12"/>
        <end position="32"/>
    </location>
</feature>
<feature type="transmembrane region" description="Helical" evidence="8">
    <location>
        <begin position="151"/>
        <end position="171"/>
    </location>
</feature>
<feature type="transmembrane region" description="Helical" evidence="8">
    <location>
        <begin position="94"/>
        <end position="114"/>
    </location>
</feature>
<evidence type="ECO:0000256" key="3">
    <source>
        <dbReference type="ARBA" id="ARBA00022448"/>
    </source>
</evidence>
<dbReference type="AlphaFoldDB" id="A0A2N0ZJC2"/>
<keyword evidence="5 8" id="KW-0812">Transmembrane</keyword>
<dbReference type="Gene3D" id="1.10.3470.10">
    <property type="entry name" value="ABC transporter involved in vitamin B12 uptake, BtuC"/>
    <property type="match status" value="1"/>
</dbReference>
<feature type="transmembrane region" description="Helical" evidence="8">
    <location>
        <begin position="199"/>
        <end position="219"/>
    </location>
</feature>
<dbReference type="Proteomes" id="UP000233343">
    <property type="component" value="Unassembled WGS sequence"/>
</dbReference>